<dbReference type="InParanoid" id="D9QP68"/>
<dbReference type="InterPro" id="IPR054268">
    <property type="entry name" value="DUF6999"/>
</dbReference>
<dbReference type="KEGG" id="bsb:Bresu_3025"/>
<dbReference type="BioCyc" id="BSUB633149:G1GM8-3044-MONOMER"/>
<feature type="compositionally biased region" description="Basic and acidic residues" evidence="1">
    <location>
        <begin position="10"/>
        <end position="20"/>
    </location>
</feature>
<dbReference type="eggNOG" id="ENOG502Z7R8">
    <property type="taxonomic scope" value="Bacteria"/>
</dbReference>
<evidence type="ECO:0000313" key="2">
    <source>
        <dbReference type="EMBL" id="ADL02331.1"/>
    </source>
</evidence>
<dbReference type="HOGENOM" id="CLU_079573_0_0_5"/>
<dbReference type="AlphaFoldDB" id="D9QP68"/>
<evidence type="ECO:0000256" key="1">
    <source>
        <dbReference type="SAM" id="MobiDB-lite"/>
    </source>
</evidence>
<proteinExistence type="predicted"/>
<dbReference type="STRING" id="633149.Bresu_3025"/>
<keyword evidence="3" id="KW-1185">Reference proteome</keyword>
<dbReference type="EMBL" id="CP002102">
    <property type="protein sequence ID" value="ADL02331.1"/>
    <property type="molecule type" value="Genomic_DNA"/>
</dbReference>
<protein>
    <submittedName>
        <fullName evidence="2">Uncharacterized protein</fullName>
    </submittedName>
</protein>
<evidence type="ECO:0000313" key="3">
    <source>
        <dbReference type="Proteomes" id="UP000002696"/>
    </source>
</evidence>
<accession>D9QP68</accession>
<organism evidence="2 3">
    <name type="scientific">Brevundimonas subvibrioides (strain ATCC 15264 / DSM 4735 / LMG 14903 / NBRC 16000 / CB 81)</name>
    <name type="common">Caulobacter subvibrioides</name>
    <dbReference type="NCBI Taxonomy" id="633149"/>
    <lineage>
        <taxon>Bacteria</taxon>
        <taxon>Pseudomonadati</taxon>
        <taxon>Pseudomonadota</taxon>
        <taxon>Alphaproteobacteria</taxon>
        <taxon>Caulobacterales</taxon>
        <taxon>Caulobacteraceae</taxon>
        <taxon>Brevundimonas</taxon>
    </lineage>
</organism>
<dbReference type="Proteomes" id="UP000002696">
    <property type="component" value="Chromosome"/>
</dbReference>
<dbReference type="RefSeq" id="WP_013270431.1">
    <property type="nucleotide sequence ID" value="NC_014375.1"/>
</dbReference>
<sequence length="319" mass="36084">MSLSDGGDTAEWKTDPFDARRYDPNDPDPWLALYLDHSLPIDPQAKRALLLGARSWSRRWLFPVSRPVVFLFFCIVKVLRAISPRYPNLNGLLHKSIHWGLRTFGSPECNTLILRHFHVGTELLAFLKANAGVDPALVKTVPLKPLTLKDLEDNVFLQHDLNIFNFIIELNMALRAAGKEITPPERVDFSMLSDIEPDFETFPTGPLNRIDIQTAVEFYTPLYALMLPRADFMRASHSLQLDEIVGIYIGRILGTDYHMHFVKNGHPLVTLSTLQAGFRLMMHGLDCEAMHGWLRVLKARQEAGLPLDPRDPTGGPELA</sequence>
<reference evidence="3" key="1">
    <citation type="journal article" date="2011" name="J. Bacteriol.">
        <title>Genome sequences of eight morphologically diverse alphaproteobacteria.</title>
        <authorList>
            <consortium name="US DOE Joint Genome Institute"/>
            <person name="Brown P.J."/>
            <person name="Kysela D.T."/>
            <person name="Buechlein A."/>
            <person name="Hemmerich C."/>
            <person name="Brun Y.V."/>
        </authorList>
    </citation>
    <scope>NUCLEOTIDE SEQUENCE [LARGE SCALE GENOMIC DNA]</scope>
    <source>
        <strain evidence="3">ATCC 15264 / DSM 4735 / LMG 14903 / NBRC 16000 / CB 81</strain>
    </source>
</reference>
<dbReference type="Pfam" id="PF22523">
    <property type="entry name" value="DUF6999"/>
    <property type="match status" value="1"/>
</dbReference>
<name>D9QP68_BRESC</name>
<feature type="region of interest" description="Disordered" evidence="1">
    <location>
        <begin position="1"/>
        <end position="20"/>
    </location>
</feature>
<gene>
    <name evidence="2" type="ordered locus">Bresu_3025</name>
</gene>